<reference evidence="8" key="1">
    <citation type="journal article" date="2019" name="Int. J. Syst. Evol. Microbiol.">
        <title>The Global Catalogue of Microorganisms (GCM) 10K type strain sequencing project: providing services to taxonomists for standard genome sequencing and annotation.</title>
        <authorList>
            <consortium name="The Broad Institute Genomics Platform"/>
            <consortium name="The Broad Institute Genome Sequencing Center for Infectious Disease"/>
            <person name="Wu L."/>
            <person name="Ma J."/>
        </authorList>
    </citation>
    <scope>NUCLEOTIDE SEQUENCE [LARGE SCALE GENOMIC DNA]</scope>
    <source>
        <strain evidence="8">NBRC 103166</strain>
    </source>
</reference>
<dbReference type="InterPro" id="IPR050833">
    <property type="entry name" value="Poly_Biosynth_Transport"/>
</dbReference>
<keyword evidence="4 6" id="KW-1133">Transmembrane helix</keyword>
<dbReference type="RefSeq" id="WP_284204408.1">
    <property type="nucleotide sequence ID" value="NZ_BSPQ01000013.1"/>
</dbReference>
<evidence type="ECO:0000256" key="3">
    <source>
        <dbReference type="ARBA" id="ARBA00022692"/>
    </source>
</evidence>
<proteinExistence type="predicted"/>
<evidence type="ECO:0000256" key="5">
    <source>
        <dbReference type="ARBA" id="ARBA00023136"/>
    </source>
</evidence>
<evidence type="ECO:0000256" key="6">
    <source>
        <dbReference type="SAM" id="Phobius"/>
    </source>
</evidence>
<evidence type="ECO:0000256" key="2">
    <source>
        <dbReference type="ARBA" id="ARBA00022475"/>
    </source>
</evidence>
<dbReference type="EMBL" id="BSPQ01000013">
    <property type="protein sequence ID" value="GLS91284.1"/>
    <property type="molecule type" value="Genomic_DNA"/>
</dbReference>
<evidence type="ECO:0000256" key="4">
    <source>
        <dbReference type="ARBA" id="ARBA00022989"/>
    </source>
</evidence>
<keyword evidence="3 6" id="KW-0812">Transmembrane</keyword>
<keyword evidence="5 6" id="KW-0472">Membrane</keyword>
<feature type="transmembrane region" description="Helical" evidence="6">
    <location>
        <begin position="97"/>
        <end position="117"/>
    </location>
</feature>
<name>A0ABQ6E214_9GAMM</name>
<feature type="transmembrane region" description="Helical" evidence="6">
    <location>
        <begin position="227"/>
        <end position="244"/>
    </location>
</feature>
<comment type="subcellular location">
    <subcellularLocation>
        <location evidence="1">Cell membrane</location>
        <topology evidence="1">Multi-pass membrane protein</topology>
    </subcellularLocation>
</comment>
<feature type="transmembrane region" description="Helical" evidence="6">
    <location>
        <begin position="162"/>
        <end position="183"/>
    </location>
</feature>
<accession>A0ABQ6E214</accession>
<feature type="transmembrane region" description="Helical" evidence="6">
    <location>
        <begin position="26"/>
        <end position="46"/>
    </location>
</feature>
<keyword evidence="8" id="KW-1185">Reference proteome</keyword>
<feature type="transmembrane region" description="Helical" evidence="6">
    <location>
        <begin position="396"/>
        <end position="417"/>
    </location>
</feature>
<dbReference type="Proteomes" id="UP001157353">
    <property type="component" value="Unassembled WGS sequence"/>
</dbReference>
<keyword evidence="2" id="KW-1003">Cell membrane</keyword>
<feature type="transmembrane region" description="Helical" evidence="6">
    <location>
        <begin position="264"/>
        <end position="285"/>
    </location>
</feature>
<feature type="transmembrane region" description="Helical" evidence="6">
    <location>
        <begin position="58"/>
        <end position="76"/>
    </location>
</feature>
<feature type="transmembrane region" description="Helical" evidence="6">
    <location>
        <begin position="342"/>
        <end position="361"/>
    </location>
</feature>
<feature type="transmembrane region" description="Helical" evidence="6">
    <location>
        <begin position="195"/>
        <end position="215"/>
    </location>
</feature>
<evidence type="ECO:0000313" key="7">
    <source>
        <dbReference type="EMBL" id="GLS91284.1"/>
    </source>
</evidence>
<dbReference type="Pfam" id="PF13440">
    <property type="entry name" value="Polysacc_synt_3"/>
    <property type="match status" value="1"/>
</dbReference>
<protein>
    <submittedName>
        <fullName evidence="7">Sugar translocase</fullName>
    </submittedName>
</protein>
<gene>
    <name evidence="7" type="primary">sypK</name>
    <name evidence="7" type="ORF">GCM10007916_23530</name>
</gene>
<sequence length="488" mass="53317">MNTNKLVNRFKLTSDMILSPNIKQGILYGASIALMKGVSLLILPFVANHLSTEEFGRLEVISTIAVIGSILVGMGLEDTLFRFAGSEKSALKRRNTAAEIFTLTLIIAFFTLLGGWYLAPLLTPYFPGGPSVYEVRILLSVLALEGAIAVPLGWLRMNDRALSFFFSTTGRALIQSLLVVIFVMSDRGVTGILEAGLIAGLLQALLLIVLQLRDCGLKFNQQTSKRAFIYSLPIVASGLVAFGLNGMDRWVLAEQATLTDVAQFGIAAKFALAMVLLMQPFGMWWSPRRFEVLNSDDGKQKVAKYIVLGTVIALLITVVVALISPALIYWLLPATYHQAAQYVVAIALIMLLKELVELYNIGCFNGETTSSQLIINVVSTIIGISLMLWLTPLYQVWAVIFSLLMAQLIRLVLFYQVSQHFLSLAYPIHSLLLLSLLSALWLLVGAQVTGLALSLLVLVCAVVSLLLVAQQLKLISLPNTLLNKVAST</sequence>
<feature type="transmembrane region" description="Helical" evidence="6">
    <location>
        <begin position="424"/>
        <end position="444"/>
    </location>
</feature>
<feature type="transmembrane region" description="Helical" evidence="6">
    <location>
        <begin position="305"/>
        <end position="330"/>
    </location>
</feature>
<dbReference type="PANTHER" id="PTHR30250:SF11">
    <property type="entry name" value="O-ANTIGEN TRANSPORTER-RELATED"/>
    <property type="match status" value="1"/>
</dbReference>
<evidence type="ECO:0000256" key="1">
    <source>
        <dbReference type="ARBA" id="ARBA00004651"/>
    </source>
</evidence>
<evidence type="ECO:0000313" key="8">
    <source>
        <dbReference type="Proteomes" id="UP001157353"/>
    </source>
</evidence>
<comment type="caution">
    <text evidence="7">The sequence shown here is derived from an EMBL/GenBank/DDBJ whole genome shotgun (WGS) entry which is preliminary data.</text>
</comment>
<feature type="transmembrane region" description="Helical" evidence="6">
    <location>
        <begin position="137"/>
        <end position="155"/>
    </location>
</feature>
<feature type="transmembrane region" description="Helical" evidence="6">
    <location>
        <begin position="450"/>
        <end position="469"/>
    </location>
</feature>
<organism evidence="7 8">
    <name type="scientific">Psychromonas marina</name>
    <dbReference type="NCBI Taxonomy" id="88364"/>
    <lineage>
        <taxon>Bacteria</taxon>
        <taxon>Pseudomonadati</taxon>
        <taxon>Pseudomonadota</taxon>
        <taxon>Gammaproteobacteria</taxon>
        <taxon>Alteromonadales</taxon>
        <taxon>Psychromonadaceae</taxon>
        <taxon>Psychromonas</taxon>
    </lineage>
</organism>
<dbReference type="PANTHER" id="PTHR30250">
    <property type="entry name" value="PST FAMILY PREDICTED COLANIC ACID TRANSPORTER"/>
    <property type="match status" value="1"/>
</dbReference>
<feature type="transmembrane region" description="Helical" evidence="6">
    <location>
        <begin position="373"/>
        <end position="390"/>
    </location>
</feature>